<protein>
    <submittedName>
        <fullName evidence="1">Uncharacterized protein</fullName>
    </submittedName>
</protein>
<comment type="caution">
    <text evidence="1">The sequence shown here is derived from an EMBL/GenBank/DDBJ whole genome shotgun (WGS) entry which is preliminary data.</text>
</comment>
<gene>
    <name evidence="1" type="ORF">D9758_007931</name>
</gene>
<evidence type="ECO:0000313" key="1">
    <source>
        <dbReference type="EMBL" id="KAF5352913.1"/>
    </source>
</evidence>
<sequence>MSWTLGRETTKPQDQAYYLLGLLGVSMDPDFDEDVKSSFRRWWTAFVDAHPEHARVLGSVEDFYMFIRGKHWNARSEVLETMRRRLNRPKQED</sequence>
<organism evidence="1 2">
    <name type="scientific">Tetrapyrgos nigripes</name>
    <dbReference type="NCBI Taxonomy" id="182062"/>
    <lineage>
        <taxon>Eukaryota</taxon>
        <taxon>Fungi</taxon>
        <taxon>Dikarya</taxon>
        <taxon>Basidiomycota</taxon>
        <taxon>Agaricomycotina</taxon>
        <taxon>Agaricomycetes</taxon>
        <taxon>Agaricomycetidae</taxon>
        <taxon>Agaricales</taxon>
        <taxon>Marasmiineae</taxon>
        <taxon>Marasmiaceae</taxon>
        <taxon>Tetrapyrgos</taxon>
    </lineage>
</organism>
<reference evidence="1 2" key="1">
    <citation type="journal article" date="2020" name="ISME J.">
        <title>Uncovering the hidden diversity of litter-decomposition mechanisms in mushroom-forming fungi.</title>
        <authorList>
            <person name="Floudas D."/>
            <person name="Bentzer J."/>
            <person name="Ahren D."/>
            <person name="Johansson T."/>
            <person name="Persson P."/>
            <person name="Tunlid A."/>
        </authorList>
    </citation>
    <scope>NUCLEOTIDE SEQUENCE [LARGE SCALE GENOMIC DNA]</scope>
    <source>
        <strain evidence="1 2">CBS 291.85</strain>
    </source>
</reference>
<accession>A0A8H5D573</accession>
<evidence type="ECO:0000313" key="2">
    <source>
        <dbReference type="Proteomes" id="UP000559256"/>
    </source>
</evidence>
<keyword evidence="2" id="KW-1185">Reference proteome</keyword>
<proteinExistence type="predicted"/>
<dbReference type="AlphaFoldDB" id="A0A8H5D573"/>
<name>A0A8H5D573_9AGAR</name>
<dbReference type="OrthoDB" id="2688706at2759"/>
<dbReference type="Proteomes" id="UP000559256">
    <property type="component" value="Unassembled WGS sequence"/>
</dbReference>
<dbReference type="EMBL" id="JAACJM010000065">
    <property type="protein sequence ID" value="KAF5352913.1"/>
    <property type="molecule type" value="Genomic_DNA"/>
</dbReference>